<organism evidence="2 3">
    <name type="scientific">Microthlaspi erraticum</name>
    <dbReference type="NCBI Taxonomy" id="1685480"/>
    <lineage>
        <taxon>Eukaryota</taxon>
        <taxon>Viridiplantae</taxon>
        <taxon>Streptophyta</taxon>
        <taxon>Embryophyta</taxon>
        <taxon>Tracheophyta</taxon>
        <taxon>Spermatophyta</taxon>
        <taxon>Magnoliopsida</taxon>
        <taxon>eudicotyledons</taxon>
        <taxon>Gunneridae</taxon>
        <taxon>Pentapetalae</taxon>
        <taxon>rosids</taxon>
        <taxon>malvids</taxon>
        <taxon>Brassicales</taxon>
        <taxon>Brassicaceae</taxon>
        <taxon>Coluteocarpeae</taxon>
        <taxon>Microthlaspi</taxon>
    </lineage>
</organism>
<dbReference type="Proteomes" id="UP000467841">
    <property type="component" value="Unassembled WGS sequence"/>
</dbReference>
<keyword evidence="3" id="KW-1185">Reference proteome</keyword>
<proteinExistence type="predicted"/>
<dbReference type="AlphaFoldDB" id="A0A6D2I641"/>
<comment type="caution">
    <text evidence="2">The sequence shown here is derived from an EMBL/GenBank/DDBJ whole genome shotgun (WGS) entry which is preliminary data.</text>
</comment>
<feature type="region of interest" description="Disordered" evidence="1">
    <location>
        <begin position="43"/>
        <end position="109"/>
    </location>
</feature>
<evidence type="ECO:0000313" key="2">
    <source>
        <dbReference type="EMBL" id="CAA7021655.1"/>
    </source>
</evidence>
<name>A0A6D2I641_9BRAS</name>
<feature type="compositionally biased region" description="Basic residues" evidence="1">
    <location>
        <begin position="49"/>
        <end position="61"/>
    </location>
</feature>
<protein>
    <submittedName>
        <fullName evidence="2">Uncharacterized protein</fullName>
    </submittedName>
</protein>
<evidence type="ECO:0000256" key="1">
    <source>
        <dbReference type="SAM" id="MobiDB-lite"/>
    </source>
</evidence>
<dbReference type="EMBL" id="CACVBM020000643">
    <property type="protein sequence ID" value="CAA7021655.1"/>
    <property type="molecule type" value="Genomic_DNA"/>
</dbReference>
<gene>
    <name evidence="2" type="ORF">MERR_LOCUS8890</name>
</gene>
<evidence type="ECO:0000313" key="3">
    <source>
        <dbReference type="Proteomes" id="UP000467841"/>
    </source>
</evidence>
<sequence length="143" mass="15847">MAETAANIVAAASESYYRALQFEQENQNSYQLESGIVETEVMAEAQNVPKKRRGKPPKNKRNSPMIGTSLRMRRFTQVQNSPRIRGTNTRGGTSHAAETSRRNGSVSNRGISEYVSTQRPVGTIIPAISRATVDFWRPPSPIP</sequence>
<feature type="compositionally biased region" description="Polar residues" evidence="1">
    <location>
        <begin position="76"/>
        <end position="92"/>
    </location>
</feature>
<reference evidence="2" key="1">
    <citation type="submission" date="2020-01" db="EMBL/GenBank/DDBJ databases">
        <authorList>
            <person name="Mishra B."/>
        </authorList>
    </citation>
    <scope>NUCLEOTIDE SEQUENCE [LARGE SCALE GENOMIC DNA]</scope>
</reference>
<accession>A0A6D2I641</accession>